<protein>
    <recommendedName>
        <fullName evidence="4 11">Serine acetyltransferase</fullName>
        <ecNumber evidence="3 11">2.3.1.30</ecNumber>
    </recommendedName>
</protein>
<evidence type="ECO:0000256" key="8">
    <source>
        <dbReference type="ARBA" id="ARBA00023192"/>
    </source>
</evidence>
<dbReference type="EMBL" id="SDWY01000004">
    <property type="protein sequence ID" value="MDN6900922.1"/>
    <property type="molecule type" value="Genomic_DNA"/>
</dbReference>
<proteinExistence type="inferred from homology"/>
<evidence type="ECO:0000256" key="4">
    <source>
        <dbReference type="ARBA" id="ARBA00018522"/>
    </source>
</evidence>
<dbReference type="GO" id="GO:0006535">
    <property type="term" value="P:cysteine biosynthetic process from serine"/>
    <property type="evidence" value="ECO:0007669"/>
    <property type="project" value="InterPro"/>
</dbReference>
<organism evidence="13 14">
    <name type="scientific">Oenococcus sicerae</name>
    <dbReference type="NCBI Taxonomy" id="2203724"/>
    <lineage>
        <taxon>Bacteria</taxon>
        <taxon>Bacillati</taxon>
        <taxon>Bacillota</taxon>
        <taxon>Bacilli</taxon>
        <taxon>Lactobacillales</taxon>
        <taxon>Lactobacillaceae</taxon>
        <taxon>Oenococcus</taxon>
    </lineage>
</organism>
<gene>
    <name evidence="13" type="primary">cysE</name>
    <name evidence="13" type="ORF">EVC35_07985</name>
</gene>
<evidence type="ECO:0000256" key="10">
    <source>
        <dbReference type="ARBA" id="ARBA00049486"/>
    </source>
</evidence>
<keyword evidence="9 11" id="KW-0012">Acyltransferase</keyword>
<accession>A0AAJ1VR35</accession>
<evidence type="ECO:0000256" key="3">
    <source>
        <dbReference type="ARBA" id="ARBA00013266"/>
    </source>
</evidence>
<dbReference type="AlphaFoldDB" id="A0AAJ1VR35"/>
<reference evidence="13" key="1">
    <citation type="submission" date="2019-01" db="EMBL/GenBank/DDBJ databases">
        <title>Oenococcus sicerae UCMA17102.</title>
        <authorList>
            <person name="Cousin F.J."/>
            <person name="Le Guellec R."/>
            <person name="Cretenet M."/>
        </authorList>
    </citation>
    <scope>NUCLEOTIDE SEQUENCE</scope>
    <source>
        <strain evidence="13">UCMA17102</strain>
    </source>
</reference>
<keyword evidence="6 11" id="KW-0808">Transferase</keyword>
<dbReference type="PROSITE" id="PS00101">
    <property type="entry name" value="HEXAPEP_TRANSFERASES"/>
    <property type="match status" value="1"/>
</dbReference>
<evidence type="ECO:0000256" key="9">
    <source>
        <dbReference type="ARBA" id="ARBA00023315"/>
    </source>
</evidence>
<dbReference type="InterPro" id="IPR042122">
    <property type="entry name" value="Ser_AcTrfase_N_sf"/>
</dbReference>
<evidence type="ECO:0000256" key="5">
    <source>
        <dbReference type="ARBA" id="ARBA00022605"/>
    </source>
</evidence>
<dbReference type="InterPro" id="IPR010493">
    <property type="entry name" value="Ser_AcTrfase_N"/>
</dbReference>
<dbReference type="PANTHER" id="PTHR42811">
    <property type="entry name" value="SERINE ACETYLTRANSFERASE"/>
    <property type="match status" value="1"/>
</dbReference>
<dbReference type="InterPro" id="IPR005881">
    <property type="entry name" value="Ser_O-AcTrfase"/>
</dbReference>
<dbReference type="Pfam" id="PF00132">
    <property type="entry name" value="Hexapep"/>
    <property type="match status" value="1"/>
</dbReference>
<evidence type="ECO:0000256" key="2">
    <source>
        <dbReference type="ARBA" id="ARBA00007274"/>
    </source>
</evidence>
<feature type="domain" description="Serine acetyltransferase N-terminal" evidence="12">
    <location>
        <begin position="7"/>
        <end position="31"/>
    </location>
</feature>
<dbReference type="Proteomes" id="UP001167919">
    <property type="component" value="Unassembled WGS sequence"/>
</dbReference>
<dbReference type="Gene3D" id="1.10.3130.10">
    <property type="entry name" value="serine acetyltransferase, domain 1"/>
    <property type="match status" value="1"/>
</dbReference>
<sequence length="167" mass="18143">MFAAAKNIYERDPAAHSMWEVLLTYSGFHALAFYRLAHYFYARQHYLLAALVAHWGKRATGVEIHPAAKIGKHLFIDHGTGIVIGQTAVIGDEVTILHNVTLGSRHPRSSGPRHPQIADHVFIGAGAQILGRIYIGEYAKIGAGAIVLQDVPAHTTAVGNPARLLPK</sequence>
<dbReference type="InterPro" id="IPR045304">
    <property type="entry name" value="LbH_SAT"/>
</dbReference>
<dbReference type="GO" id="GO:0005737">
    <property type="term" value="C:cytoplasm"/>
    <property type="evidence" value="ECO:0007669"/>
    <property type="project" value="InterPro"/>
</dbReference>
<dbReference type="FunFam" id="2.160.10.10:FF:000007">
    <property type="entry name" value="Serine acetyltransferase"/>
    <property type="match status" value="1"/>
</dbReference>
<dbReference type="Gene3D" id="2.160.10.10">
    <property type="entry name" value="Hexapeptide repeat proteins"/>
    <property type="match status" value="1"/>
</dbReference>
<dbReference type="NCBIfam" id="NF041874">
    <property type="entry name" value="EPS_EpsC"/>
    <property type="match status" value="1"/>
</dbReference>
<comment type="catalytic activity">
    <reaction evidence="10 11">
        <text>L-serine + acetyl-CoA = O-acetyl-L-serine + CoA</text>
        <dbReference type="Rhea" id="RHEA:24560"/>
        <dbReference type="ChEBI" id="CHEBI:33384"/>
        <dbReference type="ChEBI" id="CHEBI:57287"/>
        <dbReference type="ChEBI" id="CHEBI:57288"/>
        <dbReference type="ChEBI" id="CHEBI:58340"/>
        <dbReference type="EC" id="2.3.1.30"/>
    </reaction>
</comment>
<dbReference type="Pfam" id="PF06426">
    <property type="entry name" value="SATase_N"/>
    <property type="match status" value="1"/>
</dbReference>
<evidence type="ECO:0000313" key="13">
    <source>
        <dbReference type="EMBL" id="MDN6900922.1"/>
    </source>
</evidence>
<evidence type="ECO:0000256" key="1">
    <source>
        <dbReference type="ARBA" id="ARBA00004876"/>
    </source>
</evidence>
<dbReference type="InterPro" id="IPR001451">
    <property type="entry name" value="Hexapep"/>
</dbReference>
<keyword evidence="8" id="KW-0198">Cysteine biosynthesis</keyword>
<dbReference type="GO" id="GO:0009001">
    <property type="term" value="F:serine O-acetyltransferase activity"/>
    <property type="evidence" value="ECO:0007669"/>
    <property type="project" value="UniProtKB-EC"/>
</dbReference>
<keyword evidence="7" id="KW-0677">Repeat</keyword>
<evidence type="ECO:0000259" key="12">
    <source>
        <dbReference type="Pfam" id="PF06426"/>
    </source>
</evidence>
<evidence type="ECO:0000256" key="6">
    <source>
        <dbReference type="ARBA" id="ARBA00022679"/>
    </source>
</evidence>
<comment type="similarity">
    <text evidence="2 11">Belongs to the transferase hexapeptide repeat family.</text>
</comment>
<dbReference type="CDD" id="cd03354">
    <property type="entry name" value="LbH_SAT"/>
    <property type="match status" value="1"/>
</dbReference>
<dbReference type="InterPro" id="IPR053376">
    <property type="entry name" value="Serine_acetyltransferase"/>
</dbReference>
<comment type="caution">
    <text evidence="13">The sequence shown here is derived from an EMBL/GenBank/DDBJ whole genome shotgun (WGS) entry which is preliminary data.</text>
</comment>
<evidence type="ECO:0000256" key="7">
    <source>
        <dbReference type="ARBA" id="ARBA00022737"/>
    </source>
</evidence>
<dbReference type="InterPro" id="IPR018357">
    <property type="entry name" value="Hexapep_transf_CS"/>
</dbReference>
<dbReference type="PIRSF" id="PIRSF000441">
    <property type="entry name" value="CysE"/>
    <property type="match status" value="1"/>
</dbReference>
<evidence type="ECO:0000313" key="14">
    <source>
        <dbReference type="Proteomes" id="UP001167919"/>
    </source>
</evidence>
<comment type="pathway">
    <text evidence="1">Amino-acid biosynthesis; L-cysteine biosynthesis; L-cysteine from L-serine: step 1/2.</text>
</comment>
<keyword evidence="5" id="KW-0028">Amino-acid biosynthesis</keyword>
<name>A0AAJ1VR35_9LACO</name>
<dbReference type="InterPro" id="IPR011004">
    <property type="entry name" value="Trimer_LpxA-like_sf"/>
</dbReference>
<dbReference type="NCBIfam" id="TIGR01172">
    <property type="entry name" value="cysE"/>
    <property type="match status" value="1"/>
</dbReference>
<dbReference type="SUPFAM" id="SSF51161">
    <property type="entry name" value="Trimeric LpxA-like enzymes"/>
    <property type="match status" value="1"/>
</dbReference>
<dbReference type="EC" id="2.3.1.30" evidence="3 11"/>
<evidence type="ECO:0000256" key="11">
    <source>
        <dbReference type="PIRNR" id="PIRNR000441"/>
    </source>
</evidence>